<accession>A0AAV4U3U9</accession>
<sequence length="120" mass="13337">MGEGLTKTGDSLLQPALLLAHHCLSQDHHLLKIAEKLAIPHHIRHAYEYPLINLAAARPAARATQGRQPQAFSQPSRPSSLRQPARPSSLSSGPSQPARQTRFFNLYTQGSRPQFNRRQS</sequence>
<evidence type="ECO:0000313" key="3">
    <source>
        <dbReference type="Proteomes" id="UP001054837"/>
    </source>
</evidence>
<feature type="compositionally biased region" description="Low complexity" evidence="1">
    <location>
        <begin position="58"/>
        <end position="92"/>
    </location>
</feature>
<name>A0AAV4U3U9_9ARAC</name>
<protein>
    <submittedName>
        <fullName evidence="2">Uncharacterized protein</fullName>
    </submittedName>
</protein>
<comment type="caution">
    <text evidence="2">The sequence shown here is derived from an EMBL/GenBank/DDBJ whole genome shotgun (WGS) entry which is preliminary data.</text>
</comment>
<gene>
    <name evidence="2" type="ORF">CDAR_181091</name>
</gene>
<dbReference type="Proteomes" id="UP001054837">
    <property type="component" value="Unassembled WGS sequence"/>
</dbReference>
<dbReference type="AlphaFoldDB" id="A0AAV4U3U9"/>
<feature type="region of interest" description="Disordered" evidence="1">
    <location>
        <begin position="58"/>
        <end position="120"/>
    </location>
</feature>
<reference evidence="2 3" key="1">
    <citation type="submission" date="2021-06" db="EMBL/GenBank/DDBJ databases">
        <title>Caerostris darwini draft genome.</title>
        <authorList>
            <person name="Kono N."/>
            <person name="Arakawa K."/>
        </authorList>
    </citation>
    <scope>NUCLEOTIDE SEQUENCE [LARGE SCALE GENOMIC DNA]</scope>
</reference>
<organism evidence="2 3">
    <name type="scientific">Caerostris darwini</name>
    <dbReference type="NCBI Taxonomy" id="1538125"/>
    <lineage>
        <taxon>Eukaryota</taxon>
        <taxon>Metazoa</taxon>
        <taxon>Ecdysozoa</taxon>
        <taxon>Arthropoda</taxon>
        <taxon>Chelicerata</taxon>
        <taxon>Arachnida</taxon>
        <taxon>Araneae</taxon>
        <taxon>Araneomorphae</taxon>
        <taxon>Entelegynae</taxon>
        <taxon>Araneoidea</taxon>
        <taxon>Araneidae</taxon>
        <taxon>Caerostris</taxon>
    </lineage>
</organism>
<feature type="compositionally biased region" description="Polar residues" evidence="1">
    <location>
        <begin position="93"/>
        <end position="120"/>
    </location>
</feature>
<keyword evidence="3" id="KW-1185">Reference proteome</keyword>
<proteinExistence type="predicted"/>
<evidence type="ECO:0000313" key="2">
    <source>
        <dbReference type="EMBL" id="GIY52434.1"/>
    </source>
</evidence>
<dbReference type="EMBL" id="BPLQ01010670">
    <property type="protein sequence ID" value="GIY52434.1"/>
    <property type="molecule type" value="Genomic_DNA"/>
</dbReference>
<evidence type="ECO:0000256" key="1">
    <source>
        <dbReference type="SAM" id="MobiDB-lite"/>
    </source>
</evidence>